<keyword evidence="2" id="KW-1185">Reference proteome</keyword>
<reference evidence="1" key="1">
    <citation type="submission" date="2020-06" db="EMBL/GenBank/DDBJ databases">
        <title>WGS assembly of Ceratodon purpureus strain R40.</title>
        <authorList>
            <person name="Carey S.B."/>
            <person name="Jenkins J."/>
            <person name="Shu S."/>
            <person name="Lovell J.T."/>
            <person name="Sreedasyam A."/>
            <person name="Maumus F."/>
            <person name="Tiley G.P."/>
            <person name="Fernandez-Pozo N."/>
            <person name="Barry K."/>
            <person name="Chen C."/>
            <person name="Wang M."/>
            <person name="Lipzen A."/>
            <person name="Daum C."/>
            <person name="Saski C.A."/>
            <person name="Payton A.C."/>
            <person name="Mcbreen J.C."/>
            <person name="Conrad R.E."/>
            <person name="Kollar L.M."/>
            <person name="Olsson S."/>
            <person name="Huttunen S."/>
            <person name="Landis J.B."/>
            <person name="Wickett N.J."/>
            <person name="Johnson M.G."/>
            <person name="Rensing S.A."/>
            <person name="Grimwood J."/>
            <person name="Schmutz J."/>
            <person name="Mcdaniel S.F."/>
        </authorList>
    </citation>
    <scope>NUCLEOTIDE SEQUENCE</scope>
    <source>
        <strain evidence="1">R40</strain>
    </source>
</reference>
<evidence type="ECO:0000313" key="2">
    <source>
        <dbReference type="Proteomes" id="UP000822688"/>
    </source>
</evidence>
<dbReference type="EMBL" id="CM026422">
    <property type="protein sequence ID" value="KAG0588432.1"/>
    <property type="molecule type" value="Genomic_DNA"/>
</dbReference>
<protein>
    <submittedName>
        <fullName evidence="1">Uncharacterized protein</fullName>
    </submittedName>
</protein>
<comment type="caution">
    <text evidence="1">The sequence shown here is derived from an EMBL/GenBank/DDBJ whole genome shotgun (WGS) entry which is preliminary data.</text>
</comment>
<proteinExistence type="predicted"/>
<evidence type="ECO:0000313" key="1">
    <source>
        <dbReference type="EMBL" id="KAG0588432.1"/>
    </source>
</evidence>
<name>A0A8T0IZM9_CERPU</name>
<accession>A0A8T0IZM9</accession>
<gene>
    <name evidence="1" type="ORF">KC19_2G242300</name>
</gene>
<organism evidence="1 2">
    <name type="scientific">Ceratodon purpureus</name>
    <name type="common">Fire moss</name>
    <name type="synonym">Dicranum purpureum</name>
    <dbReference type="NCBI Taxonomy" id="3225"/>
    <lineage>
        <taxon>Eukaryota</taxon>
        <taxon>Viridiplantae</taxon>
        <taxon>Streptophyta</taxon>
        <taxon>Embryophyta</taxon>
        <taxon>Bryophyta</taxon>
        <taxon>Bryophytina</taxon>
        <taxon>Bryopsida</taxon>
        <taxon>Dicranidae</taxon>
        <taxon>Pseudoditrichales</taxon>
        <taxon>Ditrichaceae</taxon>
        <taxon>Ceratodon</taxon>
    </lineage>
</organism>
<dbReference type="AlphaFoldDB" id="A0A8T0IZM9"/>
<dbReference type="Proteomes" id="UP000822688">
    <property type="component" value="Chromosome 2"/>
</dbReference>
<sequence>MAREAQRGRHEFGIRGAMVARLTPDQKAACSIHVGFNPPSRQSERRFDLFRSNVRMDEFDRVRSKRLWVSARGTSAWLRQFGRVVKAADSKSAGVFPRRFKFCG</sequence>